<evidence type="ECO:0000313" key="9">
    <source>
        <dbReference type="EMBL" id="MFD2200370.1"/>
    </source>
</evidence>
<accession>A0ABW5B474</accession>
<protein>
    <submittedName>
        <fullName evidence="9">RagB/SusD family nutrient uptake outer membrane protein</fullName>
    </submittedName>
</protein>
<evidence type="ECO:0000259" key="8">
    <source>
        <dbReference type="Pfam" id="PF14322"/>
    </source>
</evidence>
<evidence type="ECO:0000256" key="4">
    <source>
        <dbReference type="ARBA" id="ARBA00023136"/>
    </source>
</evidence>
<comment type="caution">
    <text evidence="9">The sequence shown here is derived from an EMBL/GenBank/DDBJ whole genome shotgun (WGS) entry which is preliminary data.</text>
</comment>
<keyword evidence="4 6" id="KW-0472">Membrane</keyword>
<dbReference type="EMBL" id="JBHUIV010000005">
    <property type="protein sequence ID" value="MFD2200370.1"/>
    <property type="molecule type" value="Genomic_DNA"/>
</dbReference>
<dbReference type="Pfam" id="PF07980">
    <property type="entry name" value="SusD_RagB"/>
    <property type="match status" value="1"/>
</dbReference>
<evidence type="ECO:0000256" key="2">
    <source>
        <dbReference type="ARBA" id="ARBA00006275"/>
    </source>
</evidence>
<dbReference type="Gene3D" id="1.25.40.390">
    <property type="match status" value="1"/>
</dbReference>
<comment type="similarity">
    <text evidence="2">Belongs to the SusD family.</text>
</comment>
<dbReference type="InterPro" id="IPR033985">
    <property type="entry name" value="SusD-like_N"/>
</dbReference>
<dbReference type="SUPFAM" id="SSF48452">
    <property type="entry name" value="TPR-like"/>
    <property type="match status" value="1"/>
</dbReference>
<dbReference type="InterPro" id="IPR012944">
    <property type="entry name" value="SusD_RagB_dom"/>
</dbReference>
<evidence type="ECO:0000313" key="10">
    <source>
        <dbReference type="Proteomes" id="UP001597414"/>
    </source>
</evidence>
<dbReference type="Pfam" id="PF14322">
    <property type="entry name" value="SusD-like_3"/>
    <property type="match status" value="1"/>
</dbReference>
<evidence type="ECO:0000256" key="3">
    <source>
        <dbReference type="ARBA" id="ARBA00022729"/>
    </source>
</evidence>
<keyword evidence="6" id="KW-0812">Transmembrane</keyword>
<dbReference type="Proteomes" id="UP001597414">
    <property type="component" value="Unassembled WGS sequence"/>
</dbReference>
<name>A0ABW5B474_9BACT</name>
<gene>
    <name evidence="9" type="ORF">ACFSKV_02250</name>
</gene>
<evidence type="ECO:0000256" key="5">
    <source>
        <dbReference type="ARBA" id="ARBA00023237"/>
    </source>
</evidence>
<feature type="domain" description="SusD-like N-terminal" evidence="8">
    <location>
        <begin position="31"/>
        <end position="243"/>
    </location>
</feature>
<keyword evidence="3" id="KW-0732">Signal</keyword>
<reference evidence="10" key="1">
    <citation type="journal article" date="2019" name="Int. J. Syst. Evol. Microbiol.">
        <title>The Global Catalogue of Microorganisms (GCM) 10K type strain sequencing project: providing services to taxonomists for standard genome sequencing and annotation.</title>
        <authorList>
            <consortium name="The Broad Institute Genomics Platform"/>
            <consortium name="The Broad Institute Genome Sequencing Center for Infectious Disease"/>
            <person name="Wu L."/>
            <person name="Ma J."/>
        </authorList>
    </citation>
    <scope>NUCLEOTIDE SEQUENCE [LARGE SCALE GENOMIC DNA]</scope>
    <source>
        <strain evidence="10">KCTC 19812</strain>
    </source>
</reference>
<evidence type="ECO:0000259" key="7">
    <source>
        <dbReference type="Pfam" id="PF07980"/>
    </source>
</evidence>
<dbReference type="RefSeq" id="WP_380800043.1">
    <property type="nucleotide sequence ID" value="NZ_JBHUIV010000005.1"/>
</dbReference>
<organism evidence="9 10">
    <name type="scientific">Shivajiella indica</name>
    <dbReference type="NCBI Taxonomy" id="872115"/>
    <lineage>
        <taxon>Bacteria</taxon>
        <taxon>Pseudomonadati</taxon>
        <taxon>Bacteroidota</taxon>
        <taxon>Cytophagia</taxon>
        <taxon>Cytophagales</taxon>
        <taxon>Cyclobacteriaceae</taxon>
        <taxon>Shivajiella</taxon>
    </lineage>
</organism>
<keyword evidence="10" id="KW-1185">Reference proteome</keyword>
<dbReference type="InterPro" id="IPR011990">
    <property type="entry name" value="TPR-like_helical_dom_sf"/>
</dbReference>
<comment type="subcellular location">
    <subcellularLocation>
        <location evidence="1">Cell outer membrane</location>
    </subcellularLocation>
</comment>
<sequence>MKKIGEILLNVATKALLLWAVAMVLFSCDLEVDPRQTIRTSEALDNPQRMEQALNSVYGRLRSTDHYGRDMFAKSDALSDVGYATGNSGRLVPENDNVPNAHFSSGFWQNSYAAISELNLILDQIEKGVTGASETELSRWEGEAKFLRALYFFDLVKVYSYIPTAIYQEGVVDQGGIPMPLNPIYIADVAYFNQYPRATLSQNYSQIISDLNEAVSLLQNSSRQGAQFASAGAALGLLSRVALYNGNWQTALNASNLALSSSNGELLSGEAYINGWRATVNPESMFEVRIQSPEESLGQDVSLQASFTTILDLEDKNARGGWGDLIPSPIVLDLFGLEPVQIGNPATDNNNWDVTRNQDVRAMLYTTGNNQRFARRQIECMKFIGKNGFRYGDNIPVIRKSEMLLNKAEALYHLGREIEALVELNTFKALRGNNPVSLDRQTILEEILLERFKEFAFEGQRFFDLKRYGRDIDKRSYLGPNDFVAFEDFRILAPIPRREVELNGNLNQNRGY</sequence>
<dbReference type="PROSITE" id="PS51257">
    <property type="entry name" value="PROKAR_LIPOPROTEIN"/>
    <property type="match status" value="1"/>
</dbReference>
<keyword evidence="5" id="KW-0998">Cell outer membrane</keyword>
<evidence type="ECO:0000256" key="6">
    <source>
        <dbReference type="SAM" id="Phobius"/>
    </source>
</evidence>
<feature type="domain" description="RagB/SusD" evidence="7">
    <location>
        <begin position="384"/>
        <end position="512"/>
    </location>
</feature>
<evidence type="ECO:0000256" key="1">
    <source>
        <dbReference type="ARBA" id="ARBA00004442"/>
    </source>
</evidence>
<feature type="transmembrane region" description="Helical" evidence="6">
    <location>
        <begin position="7"/>
        <end position="26"/>
    </location>
</feature>
<proteinExistence type="inferred from homology"/>
<keyword evidence="6" id="KW-1133">Transmembrane helix</keyword>
<dbReference type="CDD" id="cd08977">
    <property type="entry name" value="SusD"/>
    <property type="match status" value="1"/>
</dbReference>